<feature type="region of interest" description="Disordered" evidence="1">
    <location>
        <begin position="1"/>
        <end position="20"/>
    </location>
</feature>
<evidence type="ECO:0000313" key="3">
    <source>
        <dbReference type="Proteomes" id="UP000287330"/>
    </source>
</evidence>
<dbReference type="RefSeq" id="WP_110576508.1">
    <property type="nucleotide sequence ID" value="NZ_PIPV01000026.1"/>
</dbReference>
<protein>
    <submittedName>
        <fullName evidence="2">Uncharacterized protein</fullName>
    </submittedName>
</protein>
<evidence type="ECO:0000313" key="2">
    <source>
        <dbReference type="EMBL" id="RUO47826.1"/>
    </source>
</evidence>
<sequence>MSRKERRAQRKAEQDKKKKAKAVKFAEAVMQEGKQAGPKKVEALPDDEKLPLTEAKFGTLEIPKQAVSLADGARYGYEMTWCARHADRDGHWSWGEARRWSDQEWCEDIKSTLNGLERHDWKEIQAMTSDASHLMHHDQEISTLCQEAQQRWLDLDLEEFDSSFRFRMGNRKRAWGIELQGHFFLIWYEREHKIYPTGP</sequence>
<dbReference type="Proteomes" id="UP000287330">
    <property type="component" value="Unassembled WGS sequence"/>
</dbReference>
<dbReference type="AlphaFoldDB" id="A0A432XGT5"/>
<dbReference type="EMBL" id="PIPV01000026">
    <property type="protein sequence ID" value="RUO47826.1"/>
    <property type="molecule type" value="Genomic_DNA"/>
</dbReference>
<dbReference type="OrthoDB" id="7066656at2"/>
<gene>
    <name evidence="2" type="ORF">CWE25_13310</name>
</gene>
<accession>A0A432XGT5</accession>
<name>A0A432XGT5_9GAMM</name>
<evidence type="ECO:0000256" key="1">
    <source>
        <dbReference type="SAM" id="MobiDB-lite"/>
    </source>
</evidence>
<proteinExistence type="predicted"/>
<organism evidence="2 3">
    <name type="scientific">Idiomarina fontislapidosi</name>
    <dbReference type="NCBI Taxonomy" id="263723"/>
    <lineage>
        <taxon>Bacteria</taxon>
        <taxon>Pseudomonadati</taxon>
        <taxon>Pseudomonadota</taxon>
        <taxon>Gammaproteobacteria</taxon>
        <taxon>Alteromonadales</taxon>
        <taxon>Idiomarinaceae</taxon>
        <taxon>Idiomarina</taxon>
    </lineage>
</organism>
<comment type="caution">
    <text evidence="2">The sequence shown here is derived from an EMBL/GenBank/DDBJ whole genome shotgun (WGS) entry which is preliminary data.</text>
</comment>
<reference evidence="3" key="1">
    <citation type="journal article" date="2018" name="Front. Microbiol.">
        <title>Genome-Based Analysis Reveals the Taxonomy and Diversity of the Family Idiomarinaceae.</title>
        <authorList>
            <person name="Liu Y."/>
            <person name="Lai Q."/>
            <person name="Shao Z."/>
        </authorList>
    </citation>
    <scope>NUCLEOTIDE SEQUENCE [LARGE SCALE GENOMIC DNA]</scope>
    <source>
        <strain evidence="3">F23</strain>
    </source>
</reference>
<keyword evidence="3" id="KW-1185">Reference proteome</keyword>